<comment type="similarity">
    <text evidence="1">Belongs to the importin alpha family.</text>
</comment>
<keyword evidence="3" id="KW-0479">Metal-binding</keyword>
<proteinExistence type="inferred from homology"/>
<accession>A0A5D2EQY1</accession>
<dbReference type="AlphaFoldDB" id="A0A5D2EQY1"/>
<gene>
    <name evidence="10" type="ORF">ES288_A11G317500v1</name>
</gene>
<feature type="domain" description="Phorbol-ester/DAG-type" evidence="9">
    <location>
        <begin position="557"/>
        <end position="612"/>
    </location>
</feature>
<keyword evidence="5" id="KW-0863">Zinc-finger</keyword>
<reference evidence="10 11" key="1">
    <citation type="submission" date="2019-06" db="EMBL/GenBank/DDBJ databases">
        <title>WGS assembly of Gossypium darwinii.</title>
        <authorList>
            <person name="Chen Z.J."/>
            <person name="Sreedasyam A."/>
            <person name="Ando A."/>
            <person name="Song Q."/>
            <person name="De L."/>
            <person name="Hulse-Kemp A."/>
            <person name="Ding M."/>
            <person name="Ye W."/>
            <person name="Kirkbride R."/>
            <person name="Jenkins J."/>
            <person name="Plott C."/>
            <person name="Lovell J."/>
            <person name="Lin Y.-M."/>
            <person name="Vaughn R."/>
            <person name="Liu B."/>
            <person name="Li W."/>
            <person name="Simpson S."/>
            <person name="Scheffler B."/>
            <person name="Saski C."/>
            <person name="Grover C."/>
            <person name="Hu G."/>
            <person name="Conover J."/>
            <person name="Carlson J."/>
            <person name="Shu S."/>
            <person name="Boston L."/>
            <person name="Williams M."/>
            <person name="Peterson D."/>
            <person name="Mcgee K."/>
            <person name="Jones D."/>
            <person name="Wendel J."/>
            <person name="Stelly D."/>
            <person name="Grimwood J."/>
            <person name="Schmutz J."/>
        </authorList>
    </citation>
    <scope>NUCLEOTIDE SEQUENCE [LARGE SCALE GENOMIC DNA]</scope>
    <source>
        <strain evidence="10">1808015.09</strain>
    </source>
</reference>
<keyword evidence="6" id="KW-0862">Zinc</keyword>
<dbReference type="InterPro" id="IPR004146">
    <property type="entry name" value="DC1"/>
</dbReference>
<dbReference type="SUPFAM" id="SSF57889">
    <property type="entry name" value="Cysteine-rich domain"/>
    <property type="match status" value="4"/>
</dbReference>
<organism evidence="10 11">
    <name type="scientific">Gossypium darwinii</name>
    <name type="common">Darwin's cotton</name>
    <name type="synonym">Gossypium barbadense var. darwinii</name>
    <dbReference type="NCBI Taxonomy" id="34276"/>
    <lineage>
        <taxon>Eukaryota</taxon>
        <taxon>Viridiplantae</taxon>
        <taxon>Streptophyta</taxon>
        <taxon>Embryophyta</taxon>
        <taxon>Tracheophyta</taxon>
        <taxon>Spermatophyta</taxon>
        <taxon>Magnoliopsida</taxon>
        <taxon>eudicotyledons</taxon>
        <taxon>Gunneridae</taxon>
        <taxon>Pentapetalae</taxon>
        <taxon>rosids</taxon>
        <taxon>malvids</taxon>
        <taxon>Malvales</taxon>
        <taxon>Malvaceae</taxon>
        <taxon>Malvoideae</taxon>
        <taxon>Gossypium</taxon>
    </lineage>
</organism>
<evidence type="ECO:0000256" key="8">
    <source>
        <dbReference type="PROSITE-ProRule" id="PRU00259"/>
    </source>
</evidence>
<dbReference type="PROSITE" id="PS50176">
    <property type="entry name" value="ARM_REPEAT"/>
    <property type="match status" value="1"/>
</dbReference>
<keyword evidence="4" id="KW-0677">Repeat</keyword>
<evidence type="ECO:0000256" key="1">
    <source>
        <dbReference type="ARBA" id="ARBA00010394"/>
    </source>
</evidence>
<keyword evidence="11" id="KW-1185">Reference proteome</keyword>
<dbReference type="GO" id="GO:0008270">
    <property type="term" value="F:zinc ion binding"/>
    <property type="evidence" value="ECO:0007669"/>
    <property type="project" value="UniProtKB-KW"/>
</dbReference>
<dbReference type="InterPro" id="IPR032413">
    <property type="entry name" value="Arm_3"/>
</dbReference>
<dbReference type="PANTHER" id="PTHR23316">
    <property type="entry name" value="IMPORTIN ALPHA"/>
    <property type="match status" value="1"/>
</dbReference>
<keyword evidence="2" id="KW-0813">Transport</keyword>
<sequence>METKEDRCEECGGKISGTAFTCILCNVWKHISCADKLNSDLPHEIVHPLHLQHRLQLEWRYEKDFICDKCLYVSTAGYRYICSSCDFNLDLTCASSASAQLPKDQEPLRFKDGKRKTISHYSHFHEMSFFKYRKVNDEDYDCFWCEKHLLPSEVYFGCRICKFYLHQVCSDKIPRRLFHSFHPKHPLRLTYTHDSVFYSLRLPTDDVKSKCNACLKESRGNSPLYVCEMCSFYLDFHCAKLSPSLKLDCHHHLLTFFKYFIKKGDGWDSYCKAYCKACGKDCGGASVYRCVPCNFKDDSEEYYCDVCENEKNPKDPVYYCQSCIFISHIQCVLDQDKVSLVKVPSSSPPPMEIKALFLKKWIRPIIHRHQMYEVTEELKRKTYCYGCRLVLNGPTYFCEECPEVYLHEKCAKLSYEIRHPFHSSHPLNLYTLTDHSIVWRVYFISCDECRDICHGFIYYCEQCNFKLDVKCATLATHKVGGLEEKEMGRVTELRHFTHHHKLVLGNCNDPKHKTTCIICELQILGPSYFCPQKMCYYISHESCLRLPQKIQVPFHLNHMLVSRQLPNIIDSSLECYACTFHLGWGKFAYSCEHCDFDLHTICANSLRRALKCEFLRDDLYYFGRNHKSFNGSPFSSIKFDCYECDGRCNGEPFYRCLNGKINFHLKCVPIPDIVKSKYHITIIYTLPTLLEQHHIHPLILKDSFIEDDSGKYYCDFCEEERNPNDDIYYCQECNGQIIAHIECVLPGVEDDYIEIRKNNHEERLRKKLENLITGVWSDDSSLQLQAIILFTKLLSNECRAPIEEVIQAGVIPRFVELLDSPNDDVRKRVAWALGKIASNSLRCRDQVLGHGALLPLLALLNEHAELPILRIATQSLSMFCEPPFDQVKLVLPTLARIIHSNDDELVLEHMHPSPSVIAHALYTIGRIVTDVQVQSVISRQALPCLLNLLTNNYKKSIKEFACSIISNIMVGNDEHIQAVIEANIIAPLVHLLQNAEFDIKKQAAWAISIATDGTHDQIRFLVSQGCIKPLCDFLNCPDPEVVSVCLQGLENILKVGEAEKNMGTTGKVNLYAQIIDAAKGREKIEYLRFHDNTNIYEKVVKVLETYW</sequence>
<feature type="repeat" description="ARM" evidence="8">
    <location>
        <begin position="809"/>
        <end position="839"/>
    </location>
</feature>
<dbReference type="SUPFAM" id="SSF48371">
    <property type="entry name" value="ARM repeat"/>
    <property type="match status" value="1"/>
</dbReference>
<evidence type="ECO:0000259" key="9">
    <source>
        <dbReference type="PROSITE" id="PS50081"/>
    </source>
</evidence>
<evidence type="ECO:0000313" key="10">
    <source>
        <dbReference type="EMBL" id="TYG96066.1"/>
    </source>
</evidence>
<dbReference type="Gene3D" id="1.25.10.10">
    <property type="entry name" value="Leucine-rich Repeat Variant"/>
    <property type="match status" value="2"/>
</dbReference>
<dbReference type="InterPro" id="IPR001965">
    <property type="entry name" value="Znf_PHD"/>
</dbReference>
<dbReference type="InterPro" id="IPR000225">
    <property type="entry name" value="Armadillo"/>
</dbReference>
<evidence type="ECO:0000256" key="5">
    <source>
        <dbReference type="ARBA" id="ARBA00022771"/>
    </source>
</evidence>
<dbReference type="EMBL" id="CM017698">
    <property type="protein sequence ID" value="TYG96066.1"/>
    <property type="molecule type" value="Genomic_DNA"/>
</dbReference>
<dbReference type="InterPro" id="IPR011989">
    <property type="entry name" value="ARM-like"/>
</dbReference>
<dbReference type="SMART" id="SM00185">
    <property type="entry name" value="ARM"/>
    <property type="match status" value="5"/>
</dbReference>
<evidence type="ECO:0000313" key="11">
    <source>
        <dbReference type="Proteomes" id="UP000323506"/>
    </source>
</evidence>
<dbReference type="InterPro" id="IPR046349">
    <property type="entry name" value="C1-like_sf"/>
</dbReference>
<dbReference type="PROSITE" id="PS50081">
    <property type="entry name" value="ZF_DAG_PE_2"/>
    <property type="match status" value="1"/>
</dbReference>
<dbReference type="Pfam" id="PF16186">
    <property type="entry name" value="Arm_3"/>
    <property type="match status" value="1"/>
</dbReference>
<dbReference type="SMART" id="SM00249">
    <property type="entry name" value="PHD"/>
    <property type="match status" value="5"/>
</dbReference>
<evidence type="ECO:0000256" key="4">
    <source>
        <dbReference type="ARBA" id="ARBA00022737"/>
    </source>
</evidence>
<evidence type="ECO:0000256" key="7">
    <source>
        <dbReference type="ARBA" id="ARBA00022927"/>
    </source>
</evidence>
<dbReference type="InterPro" id="IPR002219">
    <property type="entry name" value="PKC_DAG/PE"/>
</dbReference>
<dbReference type="Pfam" id="PF00514">
    <property type="entry name" value="Arm"/>
    <property type="match status" value="3"/>
</dbReference>
<dbReference type="Proteomes" id="UP000323506">
    <property type="component" value="Chromosome A11"/>
</dbReference>
<evidence type="ECO:0000256" key="3">
    <source>
        <dbReference type="ARBA" id="ARBA00022723"/>
    </source>
</evidence>
<dbReference type="GO" id="GO:0015031">
    <property type="term" value="P:protein transport"/>
    <property type="evidence" value="ECO:0007669"/>
    <property type="project" value="UniProtKB-KW"/>
</dbReference>
<evidence type="ECO:0000256" key="2">
    <source>
        <dbReference type="ARBA" id="ARBA00022448"/>
    </source>
</evidence>
<protein>
    <recommendedName>
        <fullName evidence="9">Phorbol-ester/DAG-type domain-containing protein</fullName>
    </recommendedName>
</protein>
<keyword evidence="7" id="KW-0653">Protein transport</keyword>
<name>A0A5D2EQY1_GOSDA</name>
<evidence type="ECO:0000256" key="6">
    <source>
        <dbReference type="ARBA" id="ARBA00022833"/>
    </source>
</evidence>
<dbReference type="InterPro" id="IPR016024">
    <property type="entry name" value="ARM-type_fold"/>
</dbReference>
<dbReference type="Pfam" id="PF03107">
    <property type="entry name" value="C1_2"/>
    <property type="match status" value="3"/>
</dbReference>